<dbReference type="PANTHER" id="PTHR43394:SF14">
    <property type="entry name" value="TRANSPORTER 2, ATP BINDING CASSETTE SUBFAMILY B"/>
    <property type="match status" value="1"/>
</dbReference>
<dbReference type="GO" id="GO:0016887">
    <property type="term" value="F:ATP hydrolysis activity"/>
    <property type="evidence" value="ECO:0007669"/>
    <property type="project" value="InterPro"/>
</dbReference>
<dbReference type="GO" id="GO:0016020">
    <property type="term" value="C:membrane"/>
    <property type="evidence" value="ECO:0007669"/>
    <property type="project" value="InterPro"/>
</dbReference>
<dbReference type="GeneTree" id="ENSGT00940000166090"/>
<accession>A0A096M7H9</accession>
<feature type="domain" description="ABC transporter" evidence="12">
    <location>
        <begin position="513"/>
        <end position="748"/>
    </location>
</feature>
<feature type="transmembrane region" description="Helical" evidence="11">
    <location>
        <begin position="142"/>
        <end position="159"/>
    </location>
</feature>
<dbReference type="Pfam" id="PF00005">
    <property type="entry name" value="ABC_tran"/>
    <property type="match status" value="1"/>
</dbReference>
<evidence type="ECO:0000256" key="7">
    <source>
        <dbReference type="ARBA" id="ARBA00022856"/>
    </source>
</evidence>
<evidence type="ECO:0000256" key="9">
    <source>
        <dbReference type="ARBA" id="ARBA00022989"/>
    </source>
</evidence>
<name>A0A096M7H9_POEFO</name>
<evidence type="ECO:0000256" key="10">
    <source>
        <dbReference type="ARBA" id="ARBA00023136"/>
    </source>
</evidence>
<reference evidence="14" key="3">
    <citation type="submission" date="2025-09" db="UniProtKB">
        <authorList>
            <consortium name="Ensembl"/>
        </authorList>
    </citation>
    <scope>IDENTIFICATION</scope>
</reference>
<feature type="domain" description="ABC transmembrane type-1" evidence="13">
    <location>
        <begin position="195"/>
        <end position="480"/>
    </location>
</feature>
<dbReference type="OMA" id="ASMDRMF"/>
<evidence type="ECO:0000256" key="11">
    <source>
        <dbReference type="SAM" id="Phobius"/>
    </source>
</evidence>
<comment type="subcellular location">
    <subcellularLocation>
        <location evidence="1">Endomembrane system</location>
        <topology evidence="1">Multi-pass membrane protein</topology>
    </subcellularLocation>
</comment>
<dbReference type="InterPro" id="IPR011527">
    <property type="entry name" value="ABC1_TM_dom"/>
</dbReference>
<reference evidence="15" key="1">
    <citation type="submission" date="2013-10" db="EMBL/GenBank/DDBJ databases">
        <authorList>
            <person name="Schartl M."/>
            <person name="Warren W."/>
        </authorList>
    </citation>
    <scope>NUCLEOTIDE SEQUENCE [LARGE SCALE GENOMIC DNA]</scope>
    <source>
        <strain evidence="15">female</strain>
    </source>
</reference>
<evidence type="ECO:0000256" key="3">
    <source>
        <dbReference type="ARBA" id="ARBA00022448"/>
    </source>
</evidence>
<keyword evidence="6" id="KW-0067">ATP-binding</keyword>
<feature type="transmembrane region" description="Helical" evidence="11">
    <location>
        <begin position="110"/>
        <end position="130"/>
    </location>
</feature>
<evidence type="ECO:0000259" key="13">
    <source>
        <dbReference type="PROSITE" id="PS50929"/>
    </source>
</evidence>
<evidence type="ECO:0000256" key="2">
    <source>
        <dbReference type="ARBA" id="ARBA00006493"/>
    </source>
</evidence>
<dbReference type="Proteomes" id="UP000028760">
    <property type="component" value="Unassembled WGS sequence"/>
</dbReference>
<evidence type="ECO:0000256" key="5">
    <source>
        <dbReference type="ARBA" id="ARBA00022741"/>
    </source>
</evidence>
<dbReference type="GO" id="GO:0015421">
    <property type="term" value="F:ABC-type oligopeptide transporter activity"/>
    <property type="evidence" value="ECO:0007669"/>
    <property type="project" value="TreeGrafter"/>
</dbReference>
<evidence type="ECO:0000256" key="6">
    <source>
        <dbReference type="ARBA" id="ARBA00022840"/>
    </source>
</evidence>
<protein>
    <submittedName>
        <fullName evidence="14">Transporter associated with antigen processing, subunit type t, teleost specific</fullName>
    </submittedName>
</protein>
<evidence type="ECO:0000256" key="4">
    <source>
        <dbReference type="ARBA" id="ARBA00022692"/>
    </source>
</evidence>
<feature type="transmembrane region" description="Helical" evidence="11">
    <location>
        <begin position="191"/>
        <end position="211"/>
    </location>
</feature>
<dbReference type="InterPro" id="IPR003593">
    <property type="entry name" value="AAA+_ATPase"/>
</dbReference>
<comment type="similarity">
    <text evidence="2">Belongs to the ABC transporter superfamily. ABCB family. MHC peptide exporter (TC 3.A.1.209) subfamily.</text>
</comment>
<dbReference type="InterPro" id="IPR039421">
    <property type="entry name" value="Type_1_exporter"/>
</dbReference>
<dbReference type="InterPro" id="IPR036640">
    <property type="entry name" value="ABC1_TM_sf"/>
</dbReference>
<dbReference type="Pfam" id="PF00664">
    <property type="entry name" value="ABC_membrane"/>
    <property type="match status" value="1"/>
</dbReference>
<evidence type="ECO:0000256" key="8">
    <source>
        <dbReference type="ARBA" id="ARBA00022967"/>
    </source>
</evidence>
<dbReference type="Gene3D" id="1.20.1560.10">
    <property type="entry name" value="ABC transporter type 1, transmembrane domain"/>
    <property type="match status" value="1"/>
</dbReference>
<dbReference type="PROSITE" id="PS50893">
    <property type="entry name" value="ABC_TRANSPORTER_2"/>
    <property type="match status" value="1"/>
</dbReference>
<dbReference type="GO" id="GO:0005524">
    <property type="term" value="F:ATP binding"/>
    <property type="evidence" value="ECO:0007669"/>
    <property type="project" value="UniProtKB-KW"/>
</dbReference>
<dbReference type="InterPro" id="IPR027417">
    <property type="entry name" value="P-loop_NTPase"/>
</dbReference>
<dbReference type="SUPFAM" id="SSF52540">
    <property type="entry name" value="P-loop containing nucleoside triphosphate hydrolases"/>
    <property type="match status" value="1"/>
</dbReference>
<organism evidence="14 15">
    <name type="scientific">Poecilia formosa</name>
    <name type="common">Amazon molly</name>
    <name type="synonym">Limia formosa</name>
    <dbReference type="NCBI Taxonomy" id="48698"/>
    <lineage>
        <taxon>Eukaryota</taxon>
        <taxon>Metazoa</taxon>
        <taxon>Chordata</taxon>
        <taxon>Craniata</taxon>
        <taxon>Vertebrata</taxon>
        <taxon>Euteleostomi</taxon>
        <taxon>Actinopterygii</taxon>
        <taxon>Neopterygii</taxon>
        <taxon>Teleostei</taxon>
        <taxon>Neoteleostei</taxon>
        <taxon>Acanthomorphata</taxon>
        <taxon>Ovalentaria</taxon>
        <taxon>Atherinomorphae</taxon>
        <taxon>Cyprinodontiformes</taxon>
        <taxon>Poeciliidae</taxon>
        <taxon>Poeciliinae</taxon>
        <taxon>Poecilia</taxon>
    </lineage>
</organism>
<keyword evidence="4 11" id="KW-0812">Transmembrane</keyword>
<keyword evidence="15" id="KW-1185">Reference proteome</keyword>
<proteinExistence type="inferred from homology"/>
<dbReference type="PROSITE" id="PS50929">
    <property type="entry name" value="ABC_TM1F"/>
    <property type="match status" value="1"/>
</dbReference>
<evidence type="ECO:0000256" key="1">
    <source>
        <dbReference type="ARBA" id="ARBA00004127"/>
    </source>
</evidence>
<keyword evidence="7" id="KW-0653">Protein transport</keyword>
<feature type="transmembrane region" description="Helical" evidence="11">
    <location>
        <begin position="41"/>
        <end position="66"/>
    </location>
</feature>
<keyword evidence="8" id="KW-1278">Translocase</keyword>
<evidence type="ECO:0000313" key="14">
    <source>
        <dbReference type="Ensembl" id="ENSPFOP00000027370.1"/>
    </source>
</evidence>
<dbReference type="FunFam" id="3.40.50.300:FF:000140">
    <property type="entry name" value="Lipid A export ATP-binding/permease protein MsbA"/>
    <property type="match status" value="1"/>
</dbReference>
<dbReference type="SMART" id="SM00382">
    <property type="entry name" value="AAA"/>
    <property type="match status" value="1"/>
</dbReference>
<dbReference type="SUPFAM" id="SSF90123">
    <property type="entry name" value="ABC transporter transmembrane region"/>
    <property type="match status" value="1"/>
</dbReference>
<dbReference type="PANTHER" id="PTHR43394">
    <property type="entry name" value="ATP-DEPENDENT PERMEASE MDL1, MITOCHONDRIAL"/>
    <property type="match status" value="1"/>
</dbReference>
<reference evidence="14" key="2">
    <citation type="submission" date="2025-08" db="UniProtKB">
        <authorList>
            <consortium name="Ensembl"/>
        </authorList>
    </citation>
    <scope>IDENTIFICATION</scope>
</reference>
<dbReference type="GO" id="GO:0012505">
    <property type="term" value="C:endomembrane system"/>
    <property type="evidence" value="ECO:0007669"/>
    <property type="project" value="UniProtKB-SubCell"/>
</dbReference>
<dbReference type="Gene3D" id="3.40.50.300">
    <property type="entry name" value="P-loop containing nucleotide triphosphate hydrolases"/>
    <property type="match status" value="1"/>
</dbReference>
<keyword evidence="3" id="KW-0813">Transport</keyword>
<evidence type="ECO:0000313" key="15">
    <source>
        <dbReference type="Proteomes" id="UP000028760"/>
    </source>
</evidence>
<dbReference type="EMBL" id="AYCK01001261">
    <property type="status" value="NOT_ANNOTATED_CDS"/>
    <property type="molecule type" value="Genomic_DNA"/>
</dbReference>
<keyword evidence="9 11" id="KW-1133">Transmembrane helix</keyword>
<feature type="transmembrane region" description="Helical" evidence="11">
    <location>
        <begin position="78"/>
        <end position="98"/>
    </location>
</feature>
<dbReference type="InterPro" id="IPR003439">
    <property type="entry name" value="ABC_transporter-like_ATP-bd"/>
</dbReference>
<keyword evidence="10 11" id="KW-0472">Membrane</keyword>
<dbReference type="Ensembl" id="ENSPFOT00000024317.1">
    <property type="protein sequence ID" value="ENSPFOP00000027370.1"/>
    <property type="gene ID" value="ENSPFOG00000018394.2"/>
</dbReference>
<sequence>MNQLKVKVKPKVSLQLAASCLWLGIGERSSRWSLTGHQRTVMGVIIWALSIILLDAFLCSAQWAWLVLWKCSSCGGLAGVWAFGLIKWLFLHVFISALTDGKQRAVLHRLAALLCLVSPVFETGRILTAPPSERPAEPSPDLTMLLLGAASSSLACLVWEKWISPDGQKTKDNLDTKRLLMRVLTYFKPDTVHLIAAFGFLIMGVICDTYIPLYQGKVIDMLSGQQLQSGFGYAVGHLVLISSGSTDSALFSGMRGGIFMAALARLNKRLKHLLFHNLLKQEVHFFEENNPGRLSSRLHSDVDRMGRTVALNANAVVRSTVKTFLMLRVMLGLSWELTVLTCIEMPLLATLQNKYIKLSKDLKDRTQECLAQNKDLASQTISGIRTVRSFNAEKEELRRYHVALEELCAIKRQSDIYSAVYLLTRRLVSLGIKIFMLIQARSLISAGQLSIGSLVSFFLYQKPMSVNLREIMYCYGETMSTVGVISKVLSYLDRTPKSKEGGNLAPKKLDGRIVFQNISFSYPSAPSGKPALKSVSLDICPGKITALVGPSGGGKSSCVSLLKRLYEPQEGQILLDGEPLHHYQKKYFHQKVALVSQNPVLFSGSLKYNIEYGLEERPLGKVEEVAKRINVHKFISEMENGYDSDIGECGGKLSEGQKQSLAIIRALVRDPQVVILDEATSKLDVDAEKAVLKEVLARGRTVLIVAHQLSIVEKADHIIFMEDGSIREEGTHQELMNKKGCYFRLKEELFSEEAQSNAPL</sequence>
<evidence type="ECO:0000259" key="12">
    <source>
        <dbReference type="PROSITE" id="PS50893"/>
    </source>
</evidence>
<dbReference type="AlphaFoldDB" id="A0A096M7H9"/>
<keyword evidence="7" id="KW-0571">Peptide transport</keyword>
<keyword evidence="5" id="KW-0547">Nucleotide-binding</keyword>